<protein>
    <submittedName>
        <fullName evidence="1">Uncharacterized protein</fullName>
    </submittedName>
</protein>
<gene>
    <name evidence="1" type="ORF">ROZALSC1DRAFT_31043</name>
</gene>
<dbReference type="EMBL" id="ML006020">
    <property type="protein sequence ID" value="RKP17117.1"/>
    <property type="molecule type" value="Genomic_DNA"/>
</dbReference>
<evidence type="ECO:0000313" key="1">
    <source>
        <dbReference type="EMBL" id="RKP17117.1"/>
    </source>
</evidence>
<feature type="non-terminal residue" evidence="1">
    <location>
        <position position="1"/>
    </location>
</feature>
<evidence type="ECO:0000313" key="2">
    <source>
        <dbReference type="Proteomes" id="UP000281549"/>
    </source>
</evidence>
<dbReference type="AlphaFoldDB" id="A0A4P9YCR2"/>
<sequence>LKSECNCPEQAVHSDYDTSLSYQFAENFPLGAILALEHGTRLKVCKGSINTVTVTKEQMMEAIFHMPAVITRMRTQEYIFSATYIIDLEEKDDYLPSFSVAVAPENNEYAYNSRSASKLNPSQ</sequence>
<dbReference type="Proteomes" id="UP000281549">
    <property type="component" value="Unassembled WGS sequence"/>
</dbReference>
<name>A0A4P9YCR2_ROZAC</name>
<reference evidence="2" key="1">
    <citation type="journal article" date="2018" name="Nat. Microbiol.">
        <title>Leveraging single-cell genomics to expand the fungal tree of life.</title>
        <authorList>
            <person name="Ahrendt S.R."/>
            <person name="Quandt C.A."/>
            <person name="Ciobanu D."/>
            <person name="Clum A."/>
            <person name="Salamov A."/>
            <person name="Andreopoulos B."/>
            <person name="Cheng J.F."/>
            <person name="Woyke T."/>
            <person name="Pelin A."/>
            <person name="Henrissat B."/>
            <person name="Reynolds N.K."/>
            <person name="Benny G.L."/>
            <person name="Smith M.E."/>
            <person name="James T.Y."/>
            <person name="Grigoriev I.V."/>
        </authorList>
    </citation>
    <scope>NUCLEOTIDE SEQUENCE [LARGE SCALE GENOMIC DNA]</scope>
    <source>
        <strain evidence="2">CSF55</strain>
    </source>
</reference>
<accession>A0A4P9YCR2</accession>
<organism evidence="1 2">
    <name type="scientific">Rozella allomycis (strain CSF55)</name>
    <dbReference type="NCBI Taxonomy" id="988480"/>
    <lineage>
        <taxon>Eukaryota</taxon>
        <taxon>Fungi</taxon>
        <taxon>Fungi incertae sedis</taxon>
        <taxon>Cryptomycota</taxon>
        <taxon>Cryptomycota incertae sedis</taxon>
        <taxon>Rozella</taxon>
    </lineage>
</organism>
<proteinExistence type="predicted"/>